<evidence type="ECO:0000256" key="3">
    <source>
        <dbReference type="ARBA" id="ARBA00023274"/>
    </source>
</evidence>
<evidence type="ECO:0000256" key="2">
    <source>
        <dbReference type="ARBA" id="ARBA00022980"/>
    </source>
</evidence>
<organism evidence="5 6">
    <name type="scientific">Centaurea solstitialis</name>
    <name type="common">yellow star-thistle</name>
    <dbReference type="NCBI Taxonomy" id="347529"/>
    <lineage>
        <taxon>Eukaryota</taxon>
        <taxon>Viridiplantae</taxon>
        <taxon>Streptophyta</taxon>
        <taxon>Embryophyta</taxon>
        <taxon>Tracheophyta</taxon>
        <taxon>Spermatophyta</taxon>
        <taxon>Magnoliopsida</taxon>
        <taxon>eudicotyledons</taxon>
        <taxon>Gunneridae</taxon>
        <taxon>Pentapetalae</taxon>
        <taxon>asterids</taxon>
        <taxon>campanulids</taxon>
        <taxon>Asterales</taxon>
        <taxon>Asteraceae</taxon>
        <taxon>Carduoideae</taxon>
        <taxon>Cardueae</taxon>
        <taxon>Centaureinae</taxon>
        <taxon>Centaurea</taxon>
    </lineage>
</organism>
<accession>A0AA38S249</accession>
<evidence type="ECO:0000256" key="1">
    <source>
        <dbReference type="ARBA" id="ARBA00007151"/>
    </source>
</evidence>
<reference evidence="5" key="1">
    <citation type="submission" date="2023-03" db="EMBL/GenBank/DDBJ databases">
        <title>Chromosome-scale reference genome and RAD-based genetic map of yellow starthistle (Centaurea solstitialis) reveal putative structural variation and QTLs associated with invader traits.</title>
        <authorList>
            <person name="Reatini B."/>
            <person name="Cang F.A."/>
            <person name="Jiang Q."/>
            <person name="Mckibben M.T.W."/>
            <person name="Barker M.S."/>
            <person name="Rieseberg L.H."/>
            <person name="Dlugosch K.M."/>
        </authorList>
    </citation>
    <scope>NUCLEOTIDE SEQUENCE</scope>
    <source>
        <strain evidence="5">CAN-66</strain>
        <tissue evidence="5">Leaf</tissue>
    </source>
</reference>
<keyword evidence="6" id="KW-1185">Reference proteome</keyword>
<evidence type="ECO:0000313" key="5">
    <source>
        <dbReference type="EMBL" id="KAJ9535424.1"/>
    </source>
</evidence>
<comment type="similarity">
    <text evidence="1">Belongs to the universal ribosomal protein uS7 family.</text>
</comment>
<protein>
    <recommendedName>
        <fullName evidence="4">Small ribosomal subunit protein uS7 domain-containing protein</fullName>
    </recommendedName>
</protein>
<proteinExistence type="inferred from homology"/>
<dbReference type="InterPro" id="IPR036823">
    <property type="entry name" value="Ribosomal_uS7_dom_sf"/>
</dbReference>
<dbReference type="AlphaFoldDB" id="A0AA38S249"/>
<dbReference type="Proteomes" id="UP001172457">
    <property type="component" value="Unassembled WGS sequence"/>
</dbReference>
<name>A0AA38S249_9ASTR</name>
<dbReference type="GO" id="GO:0005840">
    <property type="term" value="C:ribosome"/>
    <property type="evidence" value="ECO:0007669"/>
    <property type="project" value="UniProtKB-KW"/>
</dbReference>
<comment type="caution">
    <text evidence="5">The sequence shown here is derived from an EMBL/GenBank/DDBJ whole genome shotgun (WGS) entry which is preliminary data.</text>
</comment>
<gene>
    <name evidence="5" type="ORF">OSB04_un001450</name>
</gene>
<dbReference type="SUPFAM" id="SSF47973">
    <property type="entry name" value="Ribosomal protein S7"/>
    <property type="match status" value="1"/>
</dbReference>
<feature type="domain" description="Small ribosomal subunit protein uS7" evidence="4">
    <location>
        <begin position="42"/>
        <end position="135"/>
    </location>
</feature>
<evidence type="ECO:0000259" key="4">
    <source>
        <dbReference type="Pfam" id="PF00177"/>
    </source>
</evidence>
<dbReference type="InterPro" id="IPR023798">
    <property type="entry name" value="Ribosomal_uS7_dom"/>
</dbReference>
<sequence>MSRRGTAEKKLQNPIQFILTCWLPVSETRKKIIGLSNYLSSREKIQQKTETNPLSVYVKQYMDNSGIAVKARRVGGSTHQVPIEIDPHKEKHLPFVARPENVRSKYAFKLSSELVDAAKGVRCHTQKGKTHRMARQIELCTFQKPFVCFSSMEVDFPECILIFGPNSSSDDRFNL</sequence>
<dbReference type="Pfam" id="PF00177">
    <property type="entry name" value="Ribosomal_S7"/>
    <property type="match status" value="1"/>
</dbReference>
<dbReference type="EMBL" id="JARYMX010000257">
    <property type="protein sequence ID" value="KAJ9535424.1"/>
    <property type="molecule type" value="Genomic_DNA"/>
</dbReference>
<dbReference type="GO" id="GO:1990904">
    <property type="term" value="C:ribonucleoprotein complex"/>
    <property type="evidence" value="ECO:0007669"/>
    <property type="project" value="UniProtKB-KW"/>
</dbReference>
<keyword evidence="2" id="KW-0689">Ribosomal protein</keyword>
<evidence type="ECO:0000313" key="6">
    <source>
        <dbReference type="Proteomes" id="UP001172457"/>
    </source>
</evidence>
<dbReference type="Gene3D" id="1.10.455.10">
    <property type="entry name" value="Ribosomal protein S7 domain"/>
    <property type="match status" value="1"/>
</dbReference>
<keyword evidence="3" id="KW-0687">Ribonucleoprotein</keyword>